<protein>
    <submittedName>
        <fullName evidence="1">Uncharacterized protein</fullName>
    </submittedName>
</protein>
<evidence type="ECO:0000313" key="1">
    <source>
        <dbReference type="EMBL" id="MEB3371325.1"/>
    </source>
</evidence>
<reference evidence="1 2" key="1">
    <citation type="submission" date="2023-10" db="EMBL/GenBank/DDBJ databases">
        <title>Saccharopolyspora sp. nov., isolated from mangrove soil.</title>
        <authorList>
            <person name="Lu Y."/>
            <person name="Liu W."/>
        </authorList>
    </citation>
    <scope>NUCLEOTIDE SEQUENCE [LARGE SCALE GENOMIC DNA]</scope>
    <source>
        <strain evidence="1 2">S2-29</strain>
    </source>
</reference>
<proteinExistence type="predicted"/>
<keyword evidence="2" id="KW-1185">Reference proteome</keyword>
<dbReference type="RefSeq" id="WP_324268762.1">
    <property type="nucleotide sequence ID" value="NZ_JAWLNX010000027.1"/>
</dbReference>
<dbReference type="EMBL" id="JAWLNX010000027">
    <property type="protein sequence ID" value="MEB3371325.1"/>
    <property type="molecule type" value="Genomic_DNA"/>
</dbReference>
<gene>
    <name evidence="1" type="ORF">R4I43_28345</name>
</gene>
<evidence type="ECO:0000313" key="2">
    <source>
        <dbReference type="Proteomes" id="UP001327093"/>
    </source>
</evidence>
<dbReference type="Proteomes" id="UP001327093">
    <property type="component" value="Unassembled WGS sequence"/>
</dbReference>
<sequence length="156" mass="16559">MVFAQAEPTEPVVGAATQDQDGLRSAPLCRLLLIGQVRRPVAKRVAASPASPSSSVRNRCPAPRGDYACLQLALVLTVAAQNLARVGEGSTHGRGFAARHRAVYLREDAILDVVTRLFIERVFGPSTASCWPPKSTASTTAELNNAKRCGNGCNDC</sequence>
<accession>A0ABU6AJ38</accession>
<comment type="caution">
    <text evidence="1">The sequence shown here is derived from an EMBL/GenBank/DDBJ whole genome shotgun (WGS) entry which is preliminary data.</text>
</comment>
<name>A0ABU6AJ38_9PSEU</name>
<organism evidence="1 2">
    <name type="scientific">Saccharopolyspora mangrovi</name>
    <dbReference type="NCBI Taxonomy" id="3082379"/>
    <lineage>
        <taxon>Bacteria</taxon>
        <taxon>Bacillati</taxon>
        <taxon>Actinomycetota</taxon>
        <taxon>Actinomycetes</taxon>
        <taxon>Pseudonocardiales</taxon>
        <taxon>Pseudonocardiaceae</taxon>
        <taxon>Saccharopolyspora</taxon>
    </lineage>
</organism>